<dbReference type="InterPro" id="IPR023214">
    <property type="entry name" value="HAD_sf"/>
</dbReference>
<dbReference type="PANTHER" id="PTHR42891">
    <property type="entry name" value="D-GLYCERO-BETA-D-MANNO-HEPTOSE-1,7-BISPHOSPHATE 7-PHOSPHATASE"/>
    <property type="match status" value="1"/>
</dbReference>
<name>A0A3B0UYW4_9ZZZZ</name>
<dbReference type="InterPro" id="IPR004446">
    <property type="entry name" value="Heptose_bisP_phosphatase"/>
</dbReference>
<evidence type="ECO:0000256" key="7">
    <source>
        <dbReference type="ARBA" id="ARBA00031828"/>
    </source>
</evidence>
<dbReference type="Gene3D" id="3.40.50.1000">
    <property type="entry name" value="HAD superfamily/HAD-like"/>
    <property type="match status" value="1"/>
</dbReference>
<evidence type="ECO:0000256" key="2">
    <source>
        <dbReference type="ARBA" id="ARBA00005628"/>
    </source>
</evidence>
<dbReference type="GO" id="GO:0016791">
    <property type="term" value="F:phosphatase activity"/>
    <property type="evidence" value="ECO:0007669"/>
    <property type="project" value="InterPro"/>
</dbReference>
<evidence type="ECO:0000256" key="3">
    <source>
        <dbReference type="ARBA" id="ARBA00022490"/>
    </source>
</evidence>
<dbReference type="SUPFAM" id="SSF56784">
    <property type="entry name" value="HAD-like"/>
    <property type="match status" value="1"/>
</dbReference>
<evidence type="ECO:0000256" key="5">
    <source>
        <dbReference type="ARBA" id="ARBA00022801"/>
    </source>
</evidence>
<evidence type="ECO:0000313" key="8">
    <source>
        <dbReference type="EMBL" id="VAW35991.1"/>
    </source>
</evidence>
<accession>A0A3B0UYW4</accession>
<gene>
    <name evidence="8" type="ORF">MNBD_DELTA02-308</name>
</gene>
<dbReference type="NCBIfam" id="TIGR01656">
    <property type="entry name" value="Histidinol-ppas"/>
    <property type="match status" value="1"/>
</dbReference>
<evidence type="ECO:0000256" key="4">
    <source>
        <dbReference type="ARBA" id="ARBA00022723"/>
    </source>
</evidence>
<comment type="subcellular location">
    <subcellularLocation>
        <location evidence="1">Cytoplasm</location>
    </subcellularLocation>
</comment>
<dbReference type="InterPro" id="IPR006549">
    <property type="entry name" value="HAD-SF_hydro_IIIA"/>
</dbReference>
<comment type="similarity">
    <text evidence="2">Belongs to the GmhB family.</text>
</comment>
<dbReference type="PIRSF" id="PIRSF004682">
    <property type="entry name" value="GmhB"/>
    <property type="match status" value="1"/>
</dbReference>
<evidence type="ECO:0000256" key="6">
    <source>
        <dbReference type="ARBA" id="ARBA00023277"/>
    </source>
</evidence>
<dbReference type="Pfam" id="PF13242">
    <property type="entry name" value="Hydrolase_like"/>
    <property type="match status" value="1"/>
</dbReference>
<organism evidence="8">
    <name type="scientific">hydrothermal vent metagenome</name>
    <dbReference type="NCBI Taxonomy" id="652676"/>
    <lineage>
        <taxon>unclassified sequences</taxon>
        <taxon>metagenomes</taxon>
        <taxon>ecological metagenomes</taxon>
    </lineage>
</organism>
<dbReference type="GO" id="GO:0046872">
    <property type="term" value="F:metal ion binding"/>
    <property type="evidence" value="ECO:0007669"/>
    <property type="project" value="UniProtKB-KW"/>
</dbReference>
<keyword evidence="4" id="KW-0479">Metal-binding</keyword>
<dbReference type="AlphaFoldDB" id="A0A3B0UYW4"/>
<dbReference type="CDD" id="cd07503">
    <property type="entry name" value="HAD_HisB-N"/>
    <property type="match status" value="1"/>
</dbReference>
<dbReference type="GO" id="GO:0005975">
    <property type="term" value="P:carbohydrate metabolic process"/>
    <property type="evidence" value="ECO:0007669"/>
    <property type="project" value="InterPro"/>
</dbReference>
<proteinExistence type="inferred from homology"/>
<dbReference type="EMBL" id="UOEZ01000035">
    <property type="protein sequence ID" value="VAW35991.1"/>
    <property type="molecule type" value="Genomic_DNA"/>
</dbReference>
<reference evidence="8" key="1">
    <citation type="submission" date="2018-06" db="EMBL/GenBank/DDBJ databases">
        <authorList>
            <person name="Zhirakovskaya E."/>
        </authorList>
    </citation>
    <scope>NUCLEOTIDE SEQUENCE</scope>
</reference>
<dbReference type="InterPro" id="IPR036412">
    <property type="entry name" value="HAD-like_sf"/>
</dbReference>
<dbReference type="GO" id="GO:0005737">
    <property type="term" value="C:cytoplasm"/>
    <property type="evidence" value="ECO:0007669"/>
    <property type="project" value="UniProtKB-SubCell"/>
</dbReference>
<dbReference type="InterPro" id="IPR006543">
    <property type="entry name" value="Histidinol-phos"/>
</dbReference>
<dbReference type="PANTHER" id="PTHR42891:SF1">
    <property type="entry name" value="D-GLYCERO-BETA-D-MANNO-HEPTOSE-1,7-BISPHOSPHATE 7-PHOSPHATASE"/>
    <property type="match status" value="1"/>
</dbReference>
<keyword evidence="5 8" id="KW-0378">Hydrolase</keyword>
<dbReference type="NCBIfam" id="TIGR01662">
    <property type="entry name" value="HAD-SF-IIIA"/>
    <property type="match status" value="1"/>
</dbReference>
<keyword evidence="3" id="KW-0963">Cytoplasm</keyword>
<sequence length="188" mass="20131">MAAAARAVVYLDRDGTINHDPGYLSNPDEVVLLGGAADAIKALNDNDIKAIVISNQSAIGRGYFTERELFAVNARVLEKIKEGGGALDAVYYCPHRPGEGCRCRKPGTGLIERAIAEHHLEGLPAYFVGDKVSDMRAARAVGAKAVMVLTGYGSEELQKTDPRPDFVARDLMAAVSWIISDMDRGGKG</sequence>
<keyword evidence="6" id="KW-0119">Carbohydrate metabolism</keyword>
<protein>
    <recommendedName>
        <fullName evidence="7">D,D-heptose 1,7-bisphosphate phosphatase</fullName>
    </recommendedName>
</protein>
<evidence type="ECO:0000256" key="1">
    <source>
        <dbReference type="ARBA" id="ARBA00004496"/>
    </source>
</evidence>